<feature type="domain" description="MacB-like periplasmic core" evidence="9">
    <location>
        <begin position="25"/>
        <end position="243"/>
    </location>
</feature>
<dbReference type="PANTHER" id="PTHR30489">
    <property type="entry name" value="LIPOPROTEIN-RELEASING SYSTEM TRANSMEMBRANE PROTEIN LOLE"/>
    <property type="match status" value="1"/>
</dbReference>
<dbReference type="PANTHER" id="PTHR30489:SF0">
    <property type="entry name" value="LIPOPROTEIN-RELEASING SYSTEM TRANSMEMBRANE PROTEIN LOLE"/>
    <property type="match status" value="1"/>
</dbReference>
<comment type="caution">
    <text evidence="10">The sequence shown here is derived from an EMBL/GenBank/DDBJ whole genome shotgun (WGS) entry which is preliminary data.</text>
</comment>
<sequence>MNFESFIARRYLTAKRKQAFISVITFISILGITIGVMALIIAIALITGFQDDVQGKILGATSHLMVSDMDPEGWKDYPLLISKIESLKGVKSVSPVIHDGVFLIGPSENKGALLKGLDFDLEKKHSQWLQELERGNIPAPDSKREGILLGREIAASIGVGIGDVVTVITSSSRLSPIGPIPKRKRFIVTGIFNTGLYEFDSSTVLVWLESAQKFFGLEEEISYIQVRIDNIFDAPKIGNKITEIIPPLAYVTTWMELNKSLFSALKLEKNIMFLTITLIVFVAALNIIATLILMVMEKTRDIGILIAMGASSQSIKKIFFLQGAMIGIVGTAAGVILGLLWCLLANTFELIKVPVDIYQISFVPFHIKFFDLILIVGVALLISFLSTLFPAHRASKVDPVIALKYE</sequence>
<evidence type="ECO:0000256" key="7">
    <source>
        <dbReference type="SAM" id="Phobius"/>
    </source>
</evidence>
<keyword evidence="4 7" id="KW-0812">Transmembrane</keyword>
<protein>
    <recommendedName>
        <fullName evidence="11">ABC3 transporter permease protein domain-containing protein</fullName>
    </recommendedName>
</protein>
<dbReference type="AlphaFoldDB" id="A0A0F9HTY6"/>
<dbReference type="InterPro" id="IPR051447">
    <property type="entry name" value="Lipoprotein-release_system"/>
</dbReference>
<feature type="domain" description="ABC3 transporter permease C-terminal" evidence="8">
    <location>
        <begin position="275"/>
        <end position="399"/>
    </location>
</feature>
<feature type="transmembrane region" description="Helical" evidence="7">
    <location>
        <begin position="271"/>
        <end position="297"/>
    </location>
</feature>
<evidence type="ECO:0000256" key="4">
    <source>
        <dbReference type="ARBA" id="ARBA00022692"/>
    </source>
</evidence>
<gene>
    <name evidence="10" type="ORF">LCGC14_1661490</name>
</gene>
<dbReference type="InterPro" id="IPR025857">
    <property type="entry name" value="MacB_PCD"/>
</dbReference>
<feature type="transmembrane region" description="Helical" evidence="7">
    <location>
        <begin position="366"/>
        <end position="389"/>
    </location>
</feature>
<comment type="subcellular location">
    <subcellularLocation>
        <location evidence="1">Cell membrane</location>
        <topology evidence="1">Multi-pass membrane protein</topology>
    </subcellularLocation>
</comment>
<feature type="transmembrane region" description="Helical" evidence="7">
    <location>
        <begin position="318"/>
        <end position="346"/>
    </location>
</feature>
<evidence type="ECO:0000256" key="6">
    <source>
        <dbReference type="ARBA" id="ARBA00023136"/>
    </source>
</evidence>
<evidence type="ECO:0000256" key="5">
    <source>
        <dbReference type="ARBA" id="ARBA00022989"/>
    </source>
</evidence>
<feature type="transmembrane region" description="Helical" evidence="7">
    <location>
        <begin position="20"/>
        <end position="46"/>
    </location>
</feature>
<dbReference type="NCBIfam" id="TIGR02212">
    <property type="entry name" value="lolCE"/>
    <property type="match status" value="1"/>
</dbReference>
<evidence type="ECO:0000256" key="1">
    <source>
        <dbReference type="ARBA" id="ARBA00004651"/>
    </source>
</evidence>
<dbReference type="InterPro" id="IPR003838">
    <property type="entry name" value="ABC3_permease_C"/>
</dbReference>
<dbReference type="Pfam" id="PF02687">
    <property type="entry name" value="FtsX"/>
    <property type="match status" value="1"/>
</dbReference>
<evidence type="ECO:0000313" key="10">
    <source>
        <dbReference type="EMBL" id="KKM18856.1"/>
    </source>
</evidence>
<keyword evidence="5 7" id="KW-1133">Transmembrane helix</keyword>
<name>A0A0F9HTY6_9ZZZZ</name>
<dbReference type="GO" id="GO:0042953">
    <property type="term" value="P:lipoprotein transport"/>
    <property type="evidence" value="ECO:0007669"/>
    <property type="project" value="InterPro"/>
</dbReference>
<accession>A0A0F9HTY6</accession>
<dbReference type="InterPro" id="IPR011925">
    <property type="entry name" value="LolCE_TM"/>
</dbReference>
<keyword evidence="6 7" id="KW-0472">Membrane</keyword>
<dbReference type="EMBL" id="LAZR01014128">
    <property type="protein sequence ID" value="KKM18856.1"/>
    <property type="molecule type" value="Genomic_DNA"/>
</dbReference>
<dbReference type="GO" id="GO:0098797">
    <property type="term" value="C:plasma membrane protein complex"/>
    <property type="evidence" value="ECO:0007669"/>
    <property type="project" value="TreeGrafter"/>
</dbReference>
<dbReference type="GO" id="GO:0044874">
    <property type="term" value="P:lipoprotein localization to outer membrane"/>
    <property type="evidence" value="ECO:0007669"/>
    <property type="project" value="TreeGrafter"/>
</dbReference>
<proteinExistence type="predicted"/>
<keyword evidence="3" id="KW-1003">Cell membrane</keyword>
<dbReference type="Pfam" id="PF12704">
    <property type="entry name" value="MacB_PCD"/>
    <property type="match status" value="1"/>
</dbReference>
<evidence type="ECO:0000256" key="2">
    <source>
        <dbReference type="ARBA" id="ARBA00022448"/>
    </source>
</evidence>
<evidence type="ECO:0008006" key="11">
    <source>
        <dbReference type="Google" id="ProtNLM"/>
    </source>
</evidence>
<reference evidence="10" key="1">
    <citation type="journal article" date="2015" name="Nature">
        <title>Complex archaea that bridge the gap between prokaryotes and eukaryotes.</title>
        <authorList>
            <person name="Spang A."/>
            <person name="Saw J.H."/>
            <person name="Jorgensen S.L."/>
            <person name="Zaremba-Niedzwiedzka K."/>
            <person name="Martijn J."/>
            <person name="Lind A.E."/>
            <person name="van Eijk R."/>
            <person name="Schleper C."/>
            <person name="Guy L."/>
            <person name="Ettema T.J."/>
        </authorList>
    </citation>
    <scope>NUCLEOTIDE SEQUENCE</scope>
</reference>
<evidence type="ECO:0000256" key="3">
    <source>
        <dbReference type="ARBA" id="ARBA00022475"/>
    </source>
</evidence>
<keyword evidence="2" id="KW-0813">Transport</keyword>
<evidence type="ECO:0000259" key="9">
    <source>
        <dbReference type="Pfam" id="PF12704"/>
    </source>
</evidence>
<evidence type="ECO:0000259" key="8">
    <source>
        <dbReference type="Pfam" id="PF02687"/>
    </source>
</evidence>
<organism evidence="10">
    <name type="scientific">marine sediment metagenome</name>
    <dbReference type="NCBI Taxonomy" id="412755"/>
    <lineage>
        <taxon>unclassified sequences</taxon>
        <taxon>metagenomes</taxon>
        <taxon>ecological metagenomes</taxon>
    </lineage>
</organism>